<dbReference type="Proteomes" id="UP001596512">
    <property type="component" value="Unassembled WGS sequence"/>
</dbReference>
<evidence type="ECO:0000313" key="1">
    <source>
        <dbReference type="EMBL" id="MFC7617512.1"/>
    </source>
</evidence>
<comment type="caution">
    <text evidence="1">The sequence shown here is derived from an EMBL/GenBank/DDBJ whole genome shotgun (WGS) entry which is preliminary data.</text>
</comment>
<evidence type="ECO:0000313" key="2">
    <source>
        <dbReference type="Proteomes" id="UP001596512"/>
    </source>
</evidence>
<proteinExistence type="predicted"/>
<gene>
    <name evidence="1" type="ORF">ACFQV2_32910</name>
</gene>
<accession>A0ABW2TUL6</accession>
<protein>
    <submittedName>
        <fullName evidence="1">Uncharacterized protein</fullName>
    </submittedName>
</protein>
<reference evidence="2" key="1">
    <citation type="journal article" date="2019" name="Int. J. Syst. Evol. Microbiol.">
        <title>The Global Catalogue of Microorganisms (GCM) 10K type strain sequencing project: providing services to taxonomists for standard genome sequencing and annotation.</title>
        <authorList>
            <consortium name="The Broad Institute Genomics Platform"/>
            <consortium name="The Broad Institute Genome Sequencing Center for Infectious Disease"/>
            <person name="Wu L."/>
            <person name="Ma J."/>
        </authorList>
    </citation>
    <scope>NUCLEOTIDE SEQUENCE [LARGE SCALE GENOMIC DNA]</scope>
    <source>
        <strain evidence="2">JCM 17695</strain>
    </source>
</reference>
<keyword evidence="2" id="KW-1185">Reference proteome</keyword>
<name>A0ABW2TUL6_9PSEU</name>
<sequence>MTSLLRSLPYLVLSTYWTVASMNTWVSTNPESCVATRSTSAPALWTGPWTE</sequence>
<organism evidence="1 2">
    <name type="scientific">Actinokineospora soli</name>
    <dbReference type="NCBI Taxonomy" id="1048753"/>
    <lineage>
        <taxon>Bacteria</taxon>
        <taxon>Bacillati</taxon>
        <taxon>Actinomycetota</taxon>
        <taxon>Actinomycetes</taxon>
        <taxon>Pseudonocardiales</taxon>
        <taxon>Pseudonocardiaceae</taxon>
        <taxon>Actinokineospora</taxon>
    </lineage>
</organism>
<dbReference type="EMBL" id="JBHTEY010000004">
    <property type="protein sequence ID" value="MFC7617512.1"/>
    <property type="molecule type" value="Genomic_DNA"/>
</dbReference>